<evidence type="ECO:0000313" key="2">
    <source>
        <dbReference type="Proteomes" id="UP000503018"/>
    </source>
</evidence>
<sequence length="201" mass="21476">MTIYCDESGGVGAGVIVVAAISLPGTMADELLTRIRDVIGLRGELKGSRITMAERAFVIELLARTGARTIVVQALTRDLAAAAASGKPPSDLAIYAHLLEHVVDAWLPETGGCVELVIDDGRYDARLNSMVRDDVQRALGQWGKASLADSRRSAGVQFADVLANSFFQMATGSDRAPRLETLMAPFLENGAIRHLTIKAIN</sequence>
<dbReference type="EMBL" id="CP053015">
    <property type="protein sequence ID" value="QJQ31185.1"/>
    <property type="molecule type" value="Genomic_DNA"/>
</dbReference>
<keyword evidence="2" id="KW-1185">Reference proteome</keyword>
<organism evidence="1 2">
    <name type="scientific">Sphingomonas lacunae</name>
    <dbReference type="NCBI Taxonomy" id="2698828"/>
    <lineage>
        <taxon>Bacteria</taxon>
        <taxon>Pseudomonadati</taxon>
        <taxon>Pseudomonadota</taxon>
        <taxon>Alphaproteobacteria</taxon>
        <taxon>Sphingomonadales</taxon>
        <taxon>Sphingomonadaceae</taxon>
        <taxon>Sphingomonas</taxon>
    </lineage>
</organism>
<proteinExistence type="predicted"/>
<accession>A0A6M4AQ83</accession>
<dbReference type="RefSeq" id="WP_169943400.1">
    <property type="nucleotide sequence ID" value="NZ_CP053015.1"/>
</dbReference>
<dbReference type="AlphaFoldDB" id="A0A6M4AQ83"/>
<name>A0A6M4AQ83_9SPHN</name>
<dbReference type="KEGG" id="slan:GV829_00930"/>
<gene>
    <name evidence="1" type="ORF">GV829_00930</name>
</gene>
<dbReference type="InterPro" id="IPR024524">
    <property type="entry name" value="DUF3800"/>
</dbReference>
<reference evidence="1 2" key="1">
    <citation type="submission" date="2020-01" db="EMBL/GenBank/DDBJ databases">
        <title>Sphingomonas sp. strain CSW-10.</title>
        <authorList>
            <person name="Chen W.-M."/>
        </authorList>
    </citation>
    <scope>NUCLEOTIDE SEQUENCE [LARGE SCALE GENOMIC DNA]</scope>
    <source>
        <strain evidence="1 2">CSW-10</strain>
    </source>
</reference>
<protein>
    <submittedName>
        <fullName evidence="1">DUF3800 domain-containing protein</fullName>
    </submittedName>
</protein>
<evidence type="ECO:0000313" key="1">
    <source>
        <dbReference type="EMBL" id="QJQ31185.1"/>
    </source>
</evidence>
<dbReference type="Pfam" id="PF12686">
    <property type="entry name" value="DUF3800"/>
    <property type="match status" value="1"/>
</dbReference>
<dbReference type="Proteomes" id="UP000503018">
    <property type="component" value="Chromosome"/>
</dbReference>